<organism evidence="2 3">
    <name type="scientific">Afipia felis</name>
    <name type="common">Cat scratch disease bacillus</name>
    <dbReference type="NCBI Taxonomy" id="1035"/>
    <lineage>
        <taxon>Bacteria</taxon>
        <taxon>Pseudomonadati</taxon>
        <taxon>Pseudomonadota</taxon>
        <taxon>Alphaproteobacteria</taxon>
        <taxon>Hyphomicrobiales</taxon>
        <taxon>Nitrobacteraceae</taxon>
        <taxon>Afipia</taxon>
    </lineage>
</organism>
<keyword evidence="3" id="KW-1185">Reference proteome</keyword>
<gene>
    <name evidence="2" type="ORF">BN961_02358</name>
</gene>
<dbReference type="AlphaFoldDB" id="A0A090N7P0"/>
<accession>A0A090N7P0</accession>
<reference evidence="2 3" key="1">
    <citation type="journal article" date="2014" name="Genome Announc.">
        <title>Genome Sequence of Afipia felis Strain 76713, Isolated in Hospital Water Using an Amoeba Co-Culture Procedure.</title>
        <authorList>
            <person name="Benamar S."/>
            <person name="La Scola B."/>
            <person name="Croce O."/>
        </authorList>
    </citation>
    <scope>NUCLEOTIDE SEQUENCE [LARGE SCALE GENOMIC DNA]</scope>
    <source>
        <strain evidence="2 3">76713</strain>
    </source>
</reference>
<proteinExistence type="predicted"/>
<feature type="region of interest" description="Disordered" evidence="1">
    <location>
        <begin position="1"/>
        <end position="37"/>
    </location>
</feature>
<evidence type="ECO:0000313" key="3">
    <source>
        <dbReference type="Proteomes" id="UP000035762"/>
    </source>
</evidence>
<protein>
    <submittedName>
        <fullName evidence="2">Uncharacterized protein</fullName>
    </submittedName>
</protein>
<name>A0A090N7P0_AFIFE</name>
<comment type="caution">
    <text evidence="2">The sequence shown here is derived from an EMBL/GenBank/DDBJ whole genome shotgun (WGS) entry which is preliminary data.</text>
</comment>
<dbReference type="EMBL" id="CCAZ020000001">
    <property type="protein sequence ID" value="CEG08938.1"/>
    <property type="molecule type" value="Genomic_DNA"/>
</dbReference>
<evidence type="ECO:0000256" key="1">
    <source>
        <dbReference type="SAM" id="MobiDB-lite"/>
    </source>
</evidence>
<sequence length="37" mass="4190">MEMQPTMPPAARECNEAKPYWFSPANEKGLPKEPSIL</sequence>
<dbReference type="Proteomes" id="UP000035762">
    <property type="component" value="Unassembled WGS sequence"/>
</dbReference>
<evidence type="ECO:0000313" key="2">
    <source>
        <dbReference type="EMBL" id="CEG08938.1"/>
    </source>
</evidence>